<keyword evidence="8 17" id="KW-0862">Zinc</keyword>
<evidence type="ECO:0000256" key="14">
    <source>
        <dbReference type="ARBA" id="ARBA00047651"/>
    </source>
</evidence>
<keyword evidence="9" id="KW-0350">Heme biosynthesis</keyword>
<evidence type="ECO:0000256" key="12">
    <source>
        <dbReference type="ARBA" id="ARBA00025628"/>
    </source>
</evidence>
<feature type="binding site" evidence="16">
    <location>
        <position position="283"/>
    </location>
    <ligand>
        <name>5-aminolevulinate</name>
        <dbReference type="ChEBI" id="CHEBI:356416"/>
        <label>2</label>
    </ligand>
</feature>
<gene>
    <name evidence="19" type="ORF">CONCODRAFT_39432</name>
</gene>
<evidence type="ECO:0000256" key="6">
    <source>
        <dbReference type="ARBA" id="ARBA00020771"/>
    </source>
</evidence>
<dbReference type="OMA" id="YQMDYAN"/>
<evidence type="ECO:0000256" key="15">
    <source>
        <dbReference type="PIRSR" id="PIRSR001415-1"/>
    </source>
</evidence>
<dbReference type="Gene3D" id="3.20.20.70">
    <property type="entry name" value="Aldolase class I"/>
    <property type="match status" value="1"/>
</dbReference>
<evidence type="ECO:0000256" key="8">
    <source>
        <dbReference type="ARBA" id="ARBA00022833"/>
    </source>
</evidence>
<dbReference type="GO" id="GO:0008270">
    <property type="term" value="F:zinc ion binding"/>
    <property type="evidence" value="ECO:0007669"/>
    <property type="project" value="TreeGrafter"/>
</dbReference>
<comment type="catalytic activity">
    <reaction evidence="14">
        <text>2 5-aminolevulinate = porphobilinogen + 2 H2O + H(+)</text>
        <dbReference type="Rhea" id="RHEA:24064"/>
        <dbReference type="ChEBI" id="CHEBI:15377"/>
        <dbReference type="ChEBI" id="CHEBI:15378"/>
        <dbReference type="ChEBI" id="CHEBI:58126"/>
        <dbReference type="ChEBI" id="CHEBI:356416"/>
        <dbReference type="EC" id="4.2.1.24"/>
    </reaction>
</comment>
<evidence type="ECO:0000256" key="3">
    <source>
        <dbReference type="ARBA" id="ARBA00008055"/>
    </source>
</evidence>
<feature type="binding site" evidence="16">
    <location>
        <position position="214"/>
    </location>
    <ligand>
        <name>5-aminolevulinate</name>
        <dbReference type="ChEBI" id="CHEBI:356416"/>
        <label>1</label>
    </ligand>
</feature>
<dbReference type="EMBL" id="KQ964502">
    <property type="protein sequence ID" value="KXN70437.1"/>
    <property type="molecule type" value="Genomic_DNA"/>
</dbReference>
<dbReference type="SMART" id="SM01004">
    <property type="entry name" value="ALAD"/>
    <property type="match status" value="1"/>
</dbReference>
<evidence type="ECO:0000313" key="20">
    <source>
        <dbReference type="Proteomes" id="UP000070444"/>
    </source>
</evidence>
<comment type="function">
    <text evidence="12">Catalyzes an early step in the biosynthesis of tetrapyrroles. Binds two molecules of 5-aminolevulinate per subunit, each at a distinct site, and catalyzes their condensation to form porphobilinogen.</text>
</comment>
<dbReference type="PANTHER" id="PTHR11458:SF0">
    <property type="entry name" value="DELTA-AMINOLEVULINIC ACID DEHYDRATASE"/>
    <property type="match status" value="1"/>
</dbReference>
<dbReference type="GO" id="GO:0005829">
    <property type="term" value="C:cytosol"/>
    <property type="evidence" value="ECO:0007669"/>
    <property type="project" value="TreeGrafter"/>
</dbReference>
<evidence type="ECO:0000256" key="18">
    <source>
        <dbReference type="RuleBase" id="RU004161"/>
    </source>
</evidence>
<proteinExistence type="inferred from homology"/>
<keyword evidence="7 17" id="KW-0479">Metal-binding</keyword>
<evidence type="ECO:0000256" key="13">
    <source>
        <dbReference type="ARBA" id="ARBA00032837"/>
    </source>
</evidence>
<keyword evidence="11" id="KW-0627">Porphyrin biosynthesis</keyword>
<evidence type="ECO:0000256" key="11">
    <source>
        <dbReference type="ARBA" id="ARBA00023244"/>
    </source>
</evidence>
<feature type="binding site" evidence="16">
    <location>
        <position position="322"/>
    </location>
    <ligand>
        <name>5-aminolevulinate</name>
        <dbReference type="ChEBI" id="CHEBI:356416"/>
        <label>2</label>
    </ligand>
</feature>
<evidence type="ECO:0000256" key="7">
    <source>
        <dbReference type="ARBA" id="ARBA00022723"/>
    </source>
</evidence>
<evidence type="ECO:0000256" key="17">
    <source>
        <dbReference type="PIRSR" id="PIRSR001415-3"/>
    </source>
</evidence>
<dbReference type="PRINTS" id="PR00144">
    <property type="entry name" value="DALDHYDRTASE"/>
</dbReference>
<dbReference type="NCBIfam" id="NF006762">
    <property type="entry name" value="PRK09283.1"/>
    <property type="match status" value="1"/>
</dbReference>
<sequence length="336" mass="37500">MQYNQPNSHILHSAIHHPLLREWHQTQHLRKNNLVYPIFVTDIPDLQEPITTLPDQYSYRWGINKLKGFLEPLVNKGLKSVMIFGVPKNIVKDATGSTADDPNGPVIQSIKLIKENFPNVLITCDLCLCAYTSSGHCGITHEDGSLNSPDSCERLAEVALNYVKAGCQVLSPSDMMDGRVAAIKKKLFDNNLVHKCSIMTMSSKYASSFYGPFRDAVQTSSEFGNRKCYQLPPPSRMLGKRAILRDYHEGSDIILVKPMLAYLDMIREASDSAPVPIATYQVSGEYSMLWHSAAAGVFDLKDAVIESLNSAMRAGATILVTYYTPKLLDWIDEDNQ</sequence>
<dbReference type="PANTHER" id="PTHR11458">
    <property type="entry name" value="DELTA-AMINOLEVULINIC ACID DEHYDRATASE"/>
    <property type="match status" value="1"/>
</dbReference>
<evidence type="ECO:0000256" key="10">
    <source>
        <dbReference type="ARBA" id="ARBA00023239"/>
    </source>
</evidence>
<dbReference type="STRING" id="796925.A0A137P609"/>
<evidence type="ECO:0000256" key="16">
    <source>
        <dbReference type="PIRSR" id="PIRSR001415-2"/>
    </source>
</evidence>
<evidence type="ECO:0000256" key="1">
    <source>
        <dbReference type="ARBA" id="ARBA00001947"/>
    </source>
</evidence>
<evidence type="ECO:0000256" key="5">
    <source>
        <dbReference type="ARBA" id="ARBA00012053"/>
    </source>
</evidence>
<protein>
    <recommendedName>
        <fullName evidence="6">Delta-aminolevulinic acid dehydratase</fullName>
        <ecNumber evidence="5">4.2.1.24</ecNumber>
    </recommendedName>
    <alternativeName>
        <fullName evidence="13">Porphobilinogen synthase</fullName>
    </alternativeName>
</protein>
<accession>A0A137P609</accession>
<organism evidence="19 20">
    <name type="scientific">Conidiobolus coronatus (strain ATCC 28846 / CBS 209.66 / NRRL 28638)</name>
    <name type="common">Delacroixia coronata</name>
    <dbReference type="NCBI Taxonomy" id="796925"/>
    <lineage>
        <taxon>Eukaryota</taxon>
        <taxon>Fungi</taxon>
        <taxon>Fungi incertae sedis</taxon>
        <taxon>Zoopagomycota</taxon>
        <taxon>Entomophthoromycotina</taxon>
        <taxon>Entomophthoromycetes</taxon>
        <taxon>Entomophthorales</taxon>
        <taxon>Ancylistaceae</taxon>
        <taxon>Conidiobolus</taxon>
    </lineage>
</organism>
<feature type="binding site" evidence="17">
    <location>
        <position position="137"/>
    </location>
    <ligand>
        <name>Zn(2+)</name>
        <dbReference type="ChEBI" id="CHEBI:29105"/>
        <note>catalytic</note>
    </ligand>
</feature>
<reference evidence="19 20" key="1">
    <citation type="journal article" date="2015" name="Genome Biol. Evol.">
        <title>Phylogenomic analyses indicate that early fungi evolved digesting cell walls of algal ancestors of land plants.</title>
        <authorList>
            <person name="Chang Y."/>
            <person name="Wang S."/>
            <person name="Sekimoto S."/>
            <person name="Aerts A.L."/>
            <person name="Choi C."/>
            <person name="Clum A."/>
            <person name="LaButti K.M."/>
            <person name="Lindquist E.A."/>
            <person name="Yee Ngan C."/>
            <person name="Ohm R.A."/>
            <person name="Salamov A.A."/>
            <person name="Grigoriev I.V."/>
            <person name="Spatafora J.W."/>
            <person name="Berbee M.L."/>
        </authorList>
    </citation>
    <scope>NUCLEOTIDE SEQUENCE [LARGE SCALE GENOMIC DNA]</scope>
    <source>
        <strain evidence="19 20">NRRL 28638</strain>
    </source>
</reference>
<comment type="similarity">
    <text evidence="3 18">Belongs to the ALAD family.</text>
</comment>
<dbReference type="Pfam" id="PF00490">
    <property type="entry name" value="ALAD"/>
    <property type="match status" value="1"/>
</dbReference>
<dbReference type="FunFam" id="3.20.20.70:FF:000048">
    <property type="entry name" value="Delta-aminolevulinic acid dehydratase"/>
    <property type="match status" value="1"/>
</dbReference>
<comment type="cofactor">
    <cofactor evidence="1">
        <name>Zn(2+)</name>
        <dbReference type="ChEBI" id="CHEBI:29105"/>
    </cofactor>
</comment>
<name>A0A137P609_CONC2</name>
<keyword evidence="20" id="KW-1185">Reference proteome</keyword>
<evidence type="ECO:0000256" key="4">
    <source>
        <dbReference type="ARBA" id="ARBA00011823"/>
    </source>
</evidence>
<dbReference type="InterPro" id="IPR001731">
    <property type="entry name" value="ALAD"/>
</dbReference>
<feature type="binding site" evidence="17">
    <location>
        <position position="129"/>
    </location>
    <ligand>
        <name>Zn(2+)</name>
        <dbReference type="ChEBI" id="CHEBI:29105"/>
        <note>catalytic</note>
    </ligand>
</feature>
<dbReference type="GO" id="GO:0006782">
    <property type="term" value="P:protoporphyrinogen IX biosynthetic process"/>
    <property type="evidence" value="ECO:0007669"/>
    <property type="project" value="UniProtKB-UniPathway"/>
</dbReference>
<dbReference type="PIRSF" id="PIRSF001415">
    <property type="entry name" value="Porphbilin_synth"/>
    <property type="match status" value="1"/>
</dbReference>
<feature type="active site" description="Schiff-base intermediate with substrate" evidence="15">
    <location>
        <position position="204"/>
    </location>
</feature>
<dbReference type="InterPro" id="IPR013785">
    <property type="entry name" value="Aldolase_TIM"/>
</dbReference>
<evidence type="ECO:0000313" key="19">
    <source>
        <dbReference type="EMBL" id="KXN70437.1"/>
    </source>
</evidence>
<evidence type="ECO:0000256" key="2">
    <source>
        <dbReference type="ARBA" id="ARBA00004694"/>
    </source>
</evidence>
<dbReference type="Proteomes" id="UP000070444">
    <property type="component" value="Unassembled WGS sequence"/>
</dbReference>
<dbReference type="GO" id="GO:0004655">
    <property type="term" value="F:porphobilinogen synthase activity"/>
    <property type="evidence" value="ECO:0007669"/>
    <property type="project" value="UniProtKB-EC"/>
</dbReference>
<dbReference type="EC" id="4.2.1.24" evidence="5"/>
<feature type="active site" description="Schiff-base intermediate with substrate" evidence="15">
    <location>
        <position position="257"/>
    </location>
</feature>
<comment type="pathway">
    <text evidence="2">Porphyrin-containing compound metabolism; protoporphyrin-IX biosynthesis; coproporphyrinogen-III from 5-aminolevulinate: step 1/4.</text>
</comment>
<feature type="binding site" evidence="16">
    <location>
        <position position="226"/>
    </location>
    <ligand>
        <name>5-aminolevulinate</name>
        <dbReference type="ChEBI" id="CHEBI:356416"/>
        <label>1</label>
    </ligand>
</feature>
<keyword evidence="10" id="KW-0456">Lyase</keyword>
<evidence type="ECO:0000256" key="9">
    <source>
        <dbReference type="ARBA" id="ARBA00023133"/>
    </source>
</evidence>
<dbReference type="OrthoDB" id="1530at2759"/>
<feature type="binding site" evidence="17">
    <location>
        <position position="127"/>
    </location>
    <ligand>
        <name>Zn(2+)</name>
        <dbReference type="ChEBI" id="CHEBI:29105"/>
        <note>catalytic</note>
    </ligand>
</feature>
<dbReference type="SUPFAM" id="SSF51569">
    <property type="entry name" value="Aldolase"/>
    <property type="match status" value="1"/>
</dbReference>
<comment type="subunit">
    <text evidence="4">Homooctamer.</text>
</comment>
<dbReference type="AlphaFoldDB" id="A0A137P609"/>
<dbReference type="UniPathway" id="UPA00251">
    <property type="reaction ID" value="UER00318"/>
</dbReference>